<reference evidence="3" key="2">
    <citation type="submission" date="2010-04" db="EMBL/GenBank/DDBJ databases">
        <authorList>
            <person name="Buell R."/>
            <person name="Hamilton J."/>
            <person name="Hostetler J."/>
        </authorList>
    </citation>
    <scope>NUCLEOTIDE SEQUENCE [LARGE SCALE GENOMIC DNA]</scope>
    <source>
        <strain evidence="3">DAOM:BR144</strain>
    </source>
</reference>
<protein>
    <recommendedName>
        <fullName evidence="1">PX domain-containing protein</fullName>
    </recommendedName>
</protein>
<keyword evidence="3" id="KW-1185">Reference proteome</keyword>
<reference evidence="2" key="3">
    <citation type="submission" date="2015-02" db="UniProtKB">
        <authorList>
            <consortium name="EnsemblProtists"/>
        </authorList>
    </citation>
    <scope>IDENTIFICATION</scope>
    <source>
        <strain evidence="2">DAOM BR144</strain>
    </source>
</reference>
<dbReference type="HOGENOM" id="CLU_2660003_0_0_1"/>
<feature type="domain" description="PX" evidence="1">
    <location>
        <begin position="1"/>
        <end position="76"/>
    </location>
</feature>
<evidence type="ECO:0000313" key="3">
    <source>
        <dbReference type="Proteomes" id="UP000019132"/>
    </source>
</evidence>
<dbReference type="Pfam" id="PF00787">
    <property type="entry name" value="PX"/>
    <property type="match status" value="1"/>
</dbReference>
<dbReference type="CDD" id="cd06093">
    <property type="entry name" value="PX_domain"/>
    <property type="match status" value="1"/>
</dbReference>
<dbReference type="Gene3D" id="3.30.1520.10">
    <property type="entry name" value="Phox-like domain"/>
    <property type="match status" value="1"/>
</dbReference>
<dbReference type="eggNOG" id="KOG2101">
    <property type="taxonomic scope" value="Eukaryota"/>
</dbReference>
<dbReference type="GO" id="GO:0035091">
    <property type="term" value="F:phosphatidylinositol binding"/>
    <property type="evidence" value="ECO:0007669"/>
    <property type="project" value="InterPro"/>
</dbReference>
<dbReference type="STRING" id="431595.K3WM02"/>
<dbReference type="InParanoid" id="K3WM02"/>
<accession>K3WM02</accession>
<evidence type="ECO:0000259" key="1">
    <source>
        <dbReference type="PROSITE" id="PS50195"/>
    </source>
</evidence>
<sequence>MLNVSALITGYESVGDHTEFIVQISCNGDLWLISRRFSDFDQLHSRLVRQFGDLIEARLPEKQWFGRYRLDFGHAG</sequence>
<dbReference type="SUPFAM" id="SSF64268">
    <property type="entry name" value="PX domain"/>
    <property type="match status" value="1"/>
</dbReference>
<dbReference type="InterPro" id="IPR001683">
    <property type="entry name" value="PX_dom"/>
</dbReference>
<name>K3WM02_GLOUD</name>
<dbReference type="AlphaFoldDB" id="K3WM02"/>
<evidence type="ECO:0000313" key="2">
    <source>
        <dbReference type="EnsemblProtists" id="PYU1_T005994"/>
    </source>
</evidence>
<dbReference type="EMBL" id="GL376625">
    <property type="status" value="NOT_ANNOTATED_CDS"/>
    <property type="molecule type" value="Genomic_DNA"/>
</dbReference>
<reference evidence="3" key="1">
    <citation type="journal article" date="2010" name="Genome Biol.">
        <title>Genome sequence of the necrotrophic plant pathogen Pythium ultimum reveals original pathogenicity mechanisms and effector repertoire.</title>
        <authorList>
            <person name="Levesque C.A."/>
            <person name="Brouwer H."/>
            <person name="Cano L."/>
            <person name="Hamilton J.P."/>
            <person name="Holt C."/>
            <person name="Huitema E."/>
            <person name="Raffaele S."/>
            <person name="Robideau G.P."/>
            <person name="Thines M."/>
            <person name="Win J."/>
            <person name="Zerillo M.M."/>
            <person name="Beakes G.W."/>
            <person name="Boore J.L."/>
            <person name="Busam D."/>
            <person name="Dumas B."/>
            <person name="Ferriera S."/>
            <person name="Fuerstenberg S.I."/>
            <person name="Gachon C.M."/>
            <person name="Gaulin E."/>
            <person name="Govers F."/>
            <person name="Grenville-Briggs L."/>
            <person name="Horner N."/>
            <person name="Hostetler J."/>
            <person name="Jiang R.H."/>
            <person name="Johnson J."/>
            <person name="Krajaejun T."/>
            <person name="Lin H."/>
            <person name="Meijer H.J."/>
            <person name="Moore B."/>
            <person name="Morris P."/>
            <person name="Phuntmart V."/>
            <person name="Puiu D."/>
            <person name="Shetty J."/>
            <person name="Stajich J.E."/>
            <person name="Tripathy S."/>
            <person name="Wawra S."/>
            <person name="van West P."/>
            <person name="Whitty B.R."/>
            <person name="Coutinho P.M."/>
            <person name="Henrissat B."/>
            <person name="Martin F."/>
            <person name="Thomas P.D."/>
            <person name="Tyler B.M."/>
            <person name="De Vries R.P."/>
            <person name="Kamoun S."/>
            <person name="Yandell M."/>
            <person name="Tisserat N."/>
            <person name="Buell C.R."/>
        </authorList>
    </citation>
    <scope>NUCLEOTIDE SEQUENCE</scope>
    <source>
        <strain evidence="3">DAOM:BR144</strain>
    </source>
</reference>
<proteinExistence type="predicted"/>
<organism evidence="2 3">
    <name type="scientific">Globisporangium ultimum (strain ATCC 200006 / CBS 805.95 / DAOM BR144)</name>
    <name type="common">Pythium ultimum</name>
    <dbReference type="NCBI Taxonomy" id="431595"/>
    <lineage>
        <taxon>Eukaryota</taxon>
        <taxon>Sar</taxon>
        <taxon>Stramenopiles</taxon>
        <taxon>Oomycota</taxon>
        <taxon>Peronosporomycetes</taxon>
        <taxon>Pythiales</taxon>
        <taxon>Pythiaceae</taxon>
        <taxon>Globisporangium</taxon>
    </lineage>
</organism>
<dbReference type="VEuPathDB" id="FungiDB:PYU1_G005982"/>
<dbReference type="EnsemblProtists" id="PYU1_T005994">
    <property type="protein sequence ID" value="PYU1_T005994"/>
    <property type="gene ID" value="PYU1_G005982"/>
</dbReference>
<dbReference type="Proteomes" id="UP000019132">
    <property type="component" value="Unassembled WGS sequence"/>
</dbReference>
<dbReference type="PROSITE" id="PS50195">
    <property type="entry name" value="PX"/>
    <property type="match status" value="1"/>
</dbReference>
<dbReference type="InterPro" id="IPR036871">
    <property type="entry name" value="PX_dom_sf"/>
</dbReference>